<keyword evidence="4 11" id="KW-1133">Transmembrane helix</keyword>
<protein>
    <recommendedName>
        <fullName evidence="12">G-protein coupled receptors family 1 profile domain-containing protein</fullName>
    </recommendedName>
</protein>
<comment type="similarity">
    <text evidence="10">Belongs to the G-protein coupled receptor 1 family.</text>
</comment>
<keyword evidence="14" id="KW-1185">Reference proteome</keyword>
<feature type="transmembrane region" description="Helical" evidence="11">
    <location>
        <begin position="66"/>
        <end position="92"/>
    </location>
</feature>
<dbReference type="SUPFAM" id="SSF81321">
    <property type="entry name" value="Family A G protein-coupled receptor-like"/>
    <property type="match status" value="1"/>
</dbReference>
<dbReference type="Gene3D" id="1.20.1070.10">
    <property type="entry name" value="Rhodopsin 7-helix transmembrane proteins"/>
    <property type="match status" value="1"/>
</dbReference>
<dbReference type="PROSITE" id="PS50262">
    <property type="entry name" value="G_PROTEIN_RECEP_F1_2"/>
    <property type="match status" value="1"/>
</dbReference>
<dbReference type="PROSITE" id="PS00237">
    <property type="entry name" value="G_PROTEIN_RECEP_F1_1"/>
    <property type="match status" value="1"/>
</dbReference>
<organism evidence="13 14">
    <name type="scientific">Tegillarca granosa</name>
    <name type="common">Malaysian cockle</name>
    <name type="synonym">Anadara granosa</name>
    <dbReference type="NCBI Taxonomy" id="220873"/>
    <lineage>
        <taxon>Eukaryota</taxon>
        <taxon>Metazoa</taxon>
        <taxon>Spiralia</taxon>
        <taxon>Lophotrochozoa</taxon>
        <taxon>Mollusca</taxon>
        <taxon>Bivalvia</taxon>
        <taxon>Autobranchia</taxon>
        <taxon>Pteriomorphia</taxon>
        <taxon>Arcoida</taxon>
        <taxon>Arcoidea</taxon>
        <taxon>Arcidae</taxon>
        <taxon>Tegillarca</taxon>
    </lineage>
</organism>
<dbReference type="InterPro" id="IPR008365">
    <property type="entry name" value="Prostanoid_rcpt"/>
</dbReference>
<gene>
    <name evidence="13" type="ORF">KUTeg_016264</name>
</gene>
<comment type="subcellular location">
    <subcellularLocation>
        <location evidence="1">Cell membrane</location>
        <topology evidence="1">Multi-pass membrane protein</topology>
    </subcellularLocation>
</comment>
<feature type="transmembrane region" description="Helical" evidence="11">
    <location>
        <begin position="254"/>
        <end position="274"/>
    </location>
</feature>
<dbReference type="PANTHER" id="PTHR11866:SF16">
    <property type="entry name" value="PROSTAGLANDIN E2 RECEPTOR EP4 SUBTYPE-LIKE PROTEIN"/>
    <property type="match status" value="1"/>
</dbReference>
<feature type="non-terminal residue" evidence="13">
    <location>
        <position position="412"/>
    </location>
</feature>
<evidence type="ECO:0000256" key="3">
    <source>
        <dbReference type="ARBA" id="ARBA00022692"/>
    </source>
</evidence>
<feature type="transmembrane region" description="Helical" evidence="11">
    <location>
        <begin position="199"/>
        <end position="224"/>
    </location>
</feature>
<feature type="transmembrane region" description="Helical" evidence="11">
    <location>
        <begin position="149"/>
        <end position="169"/>
    </location>
</feature>
<reference evidence="13 14" key="1">
    <citation type="submission" date="2022-12" db="EMBL/GenBank/DDBJ databases">
        <title>Chromosome-level genome of Tegillarca granosa.</title>
        <authorList>
            <person name="Kim J."/>
        </authorList>
    </citation>
    <scope>NUCLEOTIDE SEQUENCE [LARGE SCALE GENOMIC DNA]</scope>
    <source>
        <strain evidence="13">Teg-2019</strain>
        <tissue evidence="13">Adductor muscle</tissue>
    </source>
</reference>
<feature type="transmembrane region" description="Helical" evidence="11">
    <location>
        <begin position="107"/>
        <end position="128"/>
    </location>
</feature>
<evidence type="ECO:0000259" key="12">
    <source>
        <dbReference type="PROSITE" id="PS50262"/>
    </source>
</evidence>
<dbReference type="PRINTS" id="PR00237">
    <property type="entry name" value="GPCRRHODOPSN"/>
</dbReference>
<evidence type="ECO:0000256" key="2">
    <source>
        <dbReference type="ARBA" id="ARBA00022475"/>
    </source>
</evidence>
<dbReference type="EMBL" id="JARBDR010000813">
    <property type="protein sequence ID" value="KAJ8305719.1"/>
    <property type="molecule type" value="Genomic_DNA"/>
</dbReference>
<comment type="caution">
    <text evidence="13">The sequence shown here is derived from an EMBL/GenBank/DDBJ whole genome shotgun (WGS) entry which is preliminary data.</text>
</comment>
<dbReference type="Pfam" id="PF00001">
    <property type="entry name" value="7tm_1"/>
    <property type="match status" value="1"/>
</dbReference>
<name>A0ABQ9EKC6_TEGGR</name>
<evidence type="ECO:0000256" key="5">
    <source>
        <dbReference type="ARBA" id="ARBA00023040"/>
    </source>
</evidence>
<evidence type="ECO:0000256" key="1">
    <source>
        <dbReference type="ARBA" id="ARBA00004651"/>
    </source>
</evidence>
<feature type="domain" description="G-protein coupled receptors family 1 profile" evidence="12">
    <location>
        <begin position="46"/>
        <end position="311"/>
    </location>
</feature>
<feature type="transmembrane region" description="Helical" evidence="11">
    <location>
        <begin position="33"/>
        <end position="54"/>
    </location>
</feature>
<dbReference type="InterPro" id="IPR017452">
    <property type="entry name" value="GPCR_Rhodpsn_7TM"/>
</dbReference>
<dbReference type="PANTHER" id="PTHR11866">
    <property type="entry name" value="G-PROTEIN COUPLED RECEPTOR FAMILY 1 MEMBER"/>
    <property type="match status" value="1"/>
</dbReference>
<keyword evidence="7 10" id="KW-0675">Receptor</keyword>
<evidence type="ECO:0000256" key="7">
    <source>
        <dbReference type="ARBA" id="ARBA00023170"/>
    </source>
</evidence>
<sequence>MSFTAFTEDITFSYYHDNQTKTITLYKGSKPSAIVPALMFASGTLGNILALFVLIRSSKTHKWKIFYRLVAALVVTDLFGIVATSPVTLLIYGNNFTWVGGQPLCDYFSFMLIFAGLATVFIVGAMSMDRYIAVCFPYSYKNSEKKRRVNIFIACIWIVSILIAFLPLIGLGSNVKQYPGTWCFFNSFGTKTSDLVFTYFYSTVGILIIFMTAILNVVVIYSLCKQRCLTVITSSFRRKDSSASTASRFKRNNIYIMIFLVAIVMVFGTCWTPLMIRVLINQSHLHEVDYKADLLVVRMASFNQILDPWVYILFRKEIIIKVIVCVRRCTKSNFLRHFSIYSIDNGDNDGGDIRVNKDQKQEHKQNNGDQELITKDKYTDLNEEEIINDENRDEKEIKLLNKNEDTNGHKEE</sequence>
<evidence type="ECO:0000256" key="6">
    <source>
        <dbReference type="ARBA" id="ARBA00023136"/>
    </source>
</evidence>
<dbReference type="PRINTS" id="PR01788">
    <property type="entry name" value="PROSTANOIDR"/>
</dbReference>
<evidence type="ECO:0000256" key="4">
    <source>
        <dbReference type="ARBA" id="ARBA00022989"/>
    </source>
</evidence>
<evidence type="ECO:0000256" key="11">
    <source>
        <dbReference type="SAM" id="Phobius"/>
    </source>
</evidence>
<evidence type="ECO:0000313" key="13">
    <source>
        <dbReference type="EMBL" id="KAJ8305719.1"/>
    </source>
</evidence>
<evidence type="ECO:0000256" key="10">
    <source>
        <dbReference type="RuleBase" id="RU000688"/>
    </source>
</evidence>
<keyword evidence="2" id="KW-1003">Cell membrane</keyword>
<evidence type="ECO:0000313" key="14">
    <source>
        <dbReference type="Proteomes" id="UP001217089"/>
    </source>
</evidence>
<dbReference type="InterPro" id="IPR000276">
    <property type="entry name" value="GPCR_Rhodpsn"/>
</dbReference>
<keyword evidence="8" id="KW-0325">Glycoprotein</keyword>
<evidence type="ECO:0000256" key="9">
    <source>
        <dbReference type="ARBA" id="ARBA00023224"/>
    </source>
</evidence>
<keyword evidence="9 10" id="KW-0807">Transducer</keyword>
<accession>A0ABQ9EKC6</accession>
<keyword evidence="6 11" id="KW-0472">Membrane</keyword>
<keyword evidence="3 10" id="KW-0812">Transmembrane</keyword>
<proteinExistence type="inferred from homology"/>
<dbReference type="Proteomes" id="UP001217089">
    <property type="component" value="Unassembled WGS sequence"/>
</dbReference>
<keyword evidence="5 10" id="KW-0297">G-protein coupled receptor</keyword>
<evidence type="ECO:0000256" key="8">
    <source>
        <dbReference type="ARBA" id="ARBA00023180"/>
    </source>
</evidence>
<dbReference type="CDD" id="cd14981">
    <property type="entry name" value="7tmA_Prostanoid_R"/>
    <property type="match status" value="1"/>
</dbReference>